<dbReference type="InterPro" id="IPR002121">
    <property type="entry name" value="HRDC_dom"/>
</dbReference>
<dbReference type="OrthoDB" id="1269055at2"/>
<dbReference type="SUPFAM" id="SSF47819">
    <property type="entry name" value="HRDC-like"/>
    <property type="match status" value="1"/>
</dbReference>
<protein>
    <submittedName>
        <fullName evidence="2">HRDC domain-containing protein</fullName>
    </submittedName>
</protein>
<accession>A0A1M6NMB1</accession>
<keyword evidence="3" id="KW-1185">Reference proteome</keyword>
<name>A0A1M6NMB1_9FLAO</name>
<dbReference type="PROSITE" id="PS50967">
    <property type="entry name" value="HRDC"/>
    <property type="match status" value="1"/>
</dbReference>
<dbReference type="InterPro" id="IPR044876">
    <property type="entry name" value="HRDC_dom_sf"/>
</dbReference>
<dbReference type="RefSeq" id="WP_072996274.1">
    <property type="nucleotide sequence ID" value="NZ_FRAM01000001.1"/>
</dbReference>
<evidence type="ECO:0000313" key="2">
    <source>
        <dbReference type="EMBL" id="SHJ96850.1"/>
    </source>
</evidence>
<evidence type="ECO:0000259" key="1">
    <source>
        <dbReference type="PROSITE" id="PS50967"/>
    </source>
</evidence>
<reference evidence="3" key="1">
    <citation type="submission" date="2016-11" db="EMBL/GenBank/DDBJ databases">
        <authorList>
            <person name="Varghese N."/>
            <person name="Submissions S."/>
        </authorList>
    </citation>
    <scope>NUCLEOTIDE SEQUENCE [LARGE SCALE GENOMIC DNA]</scope>
    <source>
        <strain evidence="3">DSM 18016</strain>
    </source>
</reference>
<dbReference type="Pfam" id="PF00570">
    <property type="entry name" value="HRDC"/>
    <property type="match status" value="1"/>
</dbReference>
<sequence length="146" mass="17024">MKIKVLKIRISDQYQNMDEAVVNDYFDRYDIINVSTNLINDDINFWSVLLHYQEKAGNSKPAKIKIKSESELSEEEMVIYNKLKKWRSEKSDALKIPSYIIFHNTHLMSIARYKPSNIEDMEYISGLGKLKIEKFGSDIIEILGDA</sequence>
<dbReference type="AlphaFoldDB" id="A0A1M6NMB1"/>
<dbReference type="InterPro" id="IPR010997">
    <property type="entry name" value="HRDC-like_sf"/>
</dbReference>
<dbReference type="GO" id="GO:0003676">
    <property type="term" value="F:nucleic acid binding"/>
    <property type="evidence" value="ECO:0007669"/>
    <property type="project" value="InterPro"/>
</dbReference>
<dbReference type="EMBL" id="FRAM01000001">
    <property type="protein sequence ID" value="SHJ96850.1"/>
    <property type="molecule type" value="Genomic_DNA"/>
</dbReference>
<dbReference type="Proteomes" id="UP000184498">
    <property type="component" value="Unassembled WGS sequence"/>
</dbReference>
<gene>
    <name evidence="2" type="ORF">SAMN05444371_0512</name>
</gene>
<dbReference type="Gene3D" id="1.10.150.80">
    <property type="entry name" value="HRDC domain"/>
    <property type="match status" value="1"/>
</dbReference>
<organism evidence="2 3">
    <name type="scientific">Epilithonimonas mollis</name>
    <dbReference type="NCBI Taxonomy" id="216903"/>
    <lineage>
        <taxon>Bacteria</taxon>
        <taxon>Pseudomonadati</taxon>
        <taxon>Bacteroidota</taxon>
        <taxon>Flavobacteriia</taxon>
        <taxon>Flavobacteriales</taxon>
        <taxon>Weeksellaceae</taxon>
        <taxon>Chryseobacterium group</taxon>
        <taxon>Epilithonimonas</taxon>
    </lineage>
</organism>
<dbReference type="STRING" id="216903.SAMN05444371_0512"/>
<dbReference type="GO" id="GO:0000166">
    <property type="term" value="F:nucleotide binding"/>
    <property type="evidence" value="ECO:0007669"/>
    <property type="project" value="InterPro"/>
</dbReference>
<proteinExistence type="predicted"/>
<evidence type="ECO:0000313" key="3">
    <source>
        <dbReference type="Proteomes" id="UP000184498"/>
    </source>
</evidence>
<feature type="domain" description="HRDC" evidence="1">
    <location>
        <begin position="73"/>
        <end position="146"/>
    </location>
</feature>